<protein>
    <submittedName>
        <fullName evidence="1">Uncharacterized protein</fullName>
    </submittedName>
</protein>
<name>A0ACC1C774_9ROSI</name>
<gene>
    <name evidence="1" type="ORF">Patl1_03024</name>
</gene>
<reference evidence="2" key="1">
    <citation type="journal article" date="2023" name="G3 (Bethesda)">
        <title>Genome assembly and association tests identify interacting loci associated with vigor, precocity, and sex in interspecific pistachio rootstocks.</title>
        <authorList>
            <person name="Palmer W."/>
            <person name="Jacygrad E."/>
            <person name="Sagayaradj S."/>
            <person name="Cavanaugh K."/>
            <person name="Han R."/>
            <person name="Bertier L."/>
            <person name="Beede B."/>
            <person name="Kafkas S."/>
            <person name="Golino D."/>
            <person name="Preece J."/>
            <person name="Michelmore R."/>
        </authorList>
    </citation>
    <scope>NUCLEOTIDE SEQUENCE [LARGE SCALE GENOMIC DNA]</scope>
</reference>
<sequence length="101" mass="11041">MIRGYAQNFFANEALLLFDQMISEGFEPNSVTLASVLSACAQSGCLELGEKVHVFMRTRGLEMGVILGTALVHMYAKSGAISRAKELFDSMPREILLVGIQ</sequence>
<comment type="caution">
    <text evidence="1">The sequence shown here is derived from an EMBL/GenBank/DDBJ whole genome shotgun (WGS) entry which is preliminary data.</text>
</comment>
<organism evidence="1 2">
    <name type="scientific">Pistacia atlantica</name>
    <dbReference type="NCBI Taxonomy" id="434234"/>
    <lineage>
        <taxon>Eukaryota</taxon>
        <taxon>Viridiplantae</taxon>
        <taxon>Streptophyta</taxon>
        <taxon>Embryophyta</taxon>
        <taxon>Tracheophyta</taxon>
        <taxon>Spermatophyta</taxon>
        <taxon>Magnoliopsida</taxon>
        <taxon>eudicotyledons</taxon>
        <taxon>Gunneridae</taxon>
        <taxon>Pentapetalae</taxon>
        <taxon>rosids</taxon>
        <taxon>malvids</taxon>
        <taxon>Sapindales</taxon>
        <taxon>Anacardiaceae</taxon>
        <taxon>Pistacia</taxon>
    </lineage>
</organism>
<dbReference type="Proteomes" id="UP001164250">
    <property type="component" value="Chromosome 1"/>
</dbReference>
<dbReference type="EMBL" id="CM047897">
    <property type="protein sequence ID" value="KAJ0111484.1"/>
    <property type="molecule type" value="Genomic_DNA"/>
</dbReference>
<evidence type="ECO:0000313" key="1">
    <source>
        <dbReference type="EMBL" id="KAJ0111484.1"/>
    </source>
</evidence>
<evidence type="ECO:0000313" key="2">
    <source>
        <dbReference type="Proteomes" id="UP001164250"/>
    </source>
</evidence>
<keyword evidence="2" id="KW-1185">Reference proteome</keyword>
<proteinExistence type="predicted"/>
<accession>A0ACC1C774</accession>